<organism evidence="3 4">
    <name type="scientific">Pontibacter lucknowensis</name>
    <dbReference type="NCBI Taxonomy" id="1077936"/>
    <lineage>
        <taxon>Bacteria</taxon>
        <taxon>Pseudomonadati</taxon>
        <taxon>Bacteroidota</taxon>
        <taxon>Cytophagia</taxon>
        <taxon>Cytophagales</taxon>
        <taxon>Hymenobacteraceae</taxon>
        <taxon>Pontibacter</taxon>
    </lineage>
</organism>
<feature type="signal peptide" evidence="1">
    <location>
        <begin position="1"/>
        <end position="27"/>
    </location>
</feature>
<feature type="chain" id="PRO_5012749113" evidence="1">
    <location>
        <begin position="28"/>
        <end position="420"/>
    </location>
</feature>
<dbReference type="NCBIfam" id="TIGR04514">
    <property type="entry name" value="GWxTD_dom"/>
    <property type="match status" value="1"/>
</dbReference>
<dbReference type="STRING" id="1077936.SAMN05421545_0382"/>
<evidence type="ECO:0000259" key="2">
    <source>
        <dbReference type="Pfam" id="PF20094"/>
    </source>
</evidence>
<dbReference type="AlphaFoldDB" id="A0A1N6TLA8"/>
<sequence length="420" mass="47523">MKQISLLTCLSVLLLLSSCGSSDIAYAPMYRDTAPVAPRAEQPEVVLQHGYYSTPDSLHLILRFDELRQLLDLTQAADRVDFTIRSGSTERDMLLLRDTVQVLPQHKVLSNGTLEVPITVPARYVAAGNTMQVRLWMKLAGQERLGISHRLALRPDMLRKDFMLLHVRTNAPVLRGFATTSDSLYLWQHSDTSGTATFTVQQTNYTLQPALPPMSTRAESLPEVPQVTGGAQPLAVLDTFQLDQEGLYLLRTASGATQGLVVQGGTYPLVTRVQDMITPLIYLTTSTEREALYSTQDQKAAVDGFWLKIAKDKKLARELIRAYYTRVETANKLYTSFKPGWATDRGMIYIIYGKPHNVSTSPDAETWIYRESEATPYVKFVFTKKENNFTENHFELVRNREYEENWYSTVARWRAGIINL</sequence>
<protein>
    <submittedName>
        <fullName evidence="3">GWxTD domain-containing protein</fullName>
    </submittedName>
</protein>
<name>A0A1N6TLA8_9BACT</name>
<dbReference type="Proteomes" id="UP000185924">
    <property type="component" value="Unassembled WGS sequence"/>
</dbReference>
<reference evidence="4" key="1">
    <citation type="submission" date="2017-01" db="EMBL/GenBank/DDBJ databases">
        <authorList>
            <person name="Varghese N."/>
            <person name="Submissions S."/>
        </authorList>
    </citation>
    <scope>NUCLEOTIDE SEQUENCE [LARGE SCALE GENOMIC DNA]</scope>
    <source>
        <strain evidence="4">DM9</strain>
    </source>
</reference>
<dbReference type="PROSITE" id="PS51257">
    <property type="entry name" value="PROKAR_LIPOPROTEIN"/>
    <property type="match status" value="1"/>
</dbReference>
<dbReference type="EMBL" id="FTNM01000001">
    <property type="protein sequence ID" value="SIQ53876.1"/>
    <property type="molecule type" value="Genomic_DNA"/>
</dbReference>
<accession>A0A1N6TLA8</accession>
<dbReference type="Pfam" id="PF20094">
    <property type="entry name" value="GWxTD_dom"/>
    <property type="match status" value="1"/>
</dbReference>
<proteinExistence type="predicted"/>
<keyword evidence="1" id="KW-0732">Signal</keyword>
<dbReference type="InterPro" id="IPR030959">
    <property type="entry name" value="GWxTD_dom"/>
</dbReference>
<evidence type="ECO:0000256" key="1">
    <source>
        <dbReference type="SAM" id="SignalP"/>
    </source>
</evidence>
<dbReference type="RefSeq" id="WP_234986263.1">
    <property type="nucleotide sequence ID" value="NZ_FTNM01000001.1"/>
</dbReference>
<evidence type="ECO:0000313" key="3">
    <source>
        <dbReference type="EMBL" id="SIQ53876.1"/>
    </source>
</evidence>
<evidence type="ECO:0000313" key="4">
    <source>
        <dbReference type="Proteomes" id="UP000185924"/>
    </source>
</evidence>
<feature type="domain" description="GWxTD" evidence="2">
    <location>
        <begin position="246"/>
        <end position="414"/>
    </location>
</feature>
<gene>
    <name evidence="3" type="ORF">SAMN05421545_0382</name>
</gene>
<keyword evidence="4" id="KW-1185">Reference proteome</keyword>